<organism evidence="2 3">
    <name type="scientific">Lasius platythorax</name>
    <dbReference type="NCBI Taxonomy" id="488582"/>
    <lineage>
        <taxon>Eukaryota</taxon>
        <taxon>Metazoa</taxon>
        <taxon>Ecdysozoa</taxon>
        <taxon>Arthropoda</taxon>
        <taxon>Hexapoda</taxon>
        <taxon>Insecta</taxon>
        <taxon>Pterygota</taxon>
        <taxon>Neoptera</taxon>
        <taxon>Endopterygota</taxon>
        <taxon>Hymenoptera</taxon>
        <taxon>Apocrita</taxon>
        <taxon>Aculeata</taxon>
        <taxon>Formicoidea</taxon>
        <taxon>Formicidae</taxon>
        <taxon>Formicinae</taxon>
        <taxon>Lasius</taxon>
        <taxon>Lasius</taxon>
    </lineage>
</organism>
<name>A0AAV2P8T1_9HYME</name>
<evidence type="ECO:0000313" key="2">
    <source>
        <dbReference type="EMBL" id="CAL1687973.1"/>
    </source>
</evidence>
<gene>
    <name evidence="2" type="ORF">LPLAT_LOCUS13128</name>
</gene>
<evidence type="ECO:0000256" key="1">
    <source>
        <dbReference type="SAM" id="MobiDB-lite"/>
    </source>
</evidence>
<accession>A0AAV2P8T1</accession>
<feature type="region of interest" description="Disordered" evidence="1">
    <location>
        <begin position="52"/>
        <end position="71"/>
    </location>
</feature>
<evidence type="ECO:0000313" key="3">
    <source>
        <dbReference type="Proteomes" id="UP001497644"/>
    </source>
</evidence>
<protein>
    <submittedName>
        <fullName evidence="2">Uncharacterized protein</fullName>
    </submittedName>
</protein>
<proteinExistence type="predicted"/>
<dbReference type="AlphaFoldDB" id="A0AAV2P8T1"/>
<dbReference type="Proteomes" id="UP001497644">
    <property type="component" value="Chromosome 8"/>
</dbReference>
<dbReference type="EMBL" id="OZ034831">
    <property type="protein sequence ID" value="CAL1687973.1"/>
    <property type="molecule type" value="Genomic_DNA"/>
</dbReference>
<sequence>MHATVSQVREKQQQADDDVMVISNETGRHFIDLLGDALVLCTMLGRVRPARVSTDEERSGFEGSNLAAGSDEGRNETLVCQVFIMRNVSCRFGRIRGNFIRKDKNVLLG</sequence>
<keyword evidence="3" id="KW-1185">Reference proteome</keyword>
<reference evidence="2" key="1">
    <citation type="submission" date="2024-04" db="EMBL/GenBank/DDBJ databases">
        <authorList>
            <consortium name="Molecular Ecology Group"/>
        </authorList>
    </citation>
    <scope>NUCLEOTIDE SEQUENCE</scope>
</reference>